<accession>A0A7W5AKC3</accession>
<gene>
    <name evidence="1" type="ORF">FHR83_005560</name>
</gene>
<dbReference type="EMBL" id="JACHXF010000012">
    <property type="protein sequence ID" value="MBB3097876.1"/>
    <property type="molecule type" value="Genomic_DNA"/>
</dbReference>
<sequence length="55" mass="6259">MTWITTAGHRRSGHRCLIGTSRGQNGAIRPAPFYRDVEELLAERGIHVDHVTVYR</sequence>
<reference evidence="1 2" key="1">
    <citation type="submission" date="2020-08" db="EMBL/GenBank/DDBJ databases">
        <title>Genomic Encyclopedia of Type Strains, Phase III (KMG-III): the genomes of soil and plant-associated and newly described type strains.</title>
        <authorList>
            <person name="Whitman W."/>
        </authorList>
    </citation>
    <scope>NUCLEOTIDE SEQUENCE [LARGE SCALE GENOMIC DNA]</scope>
    <source>
        <strain evidence="1 2">CECT 3287</strain>
    </source>
</reference>
<protein>
    <submittedName>
        <fullName evidence="1">Uncharacterized protein</fullName>
    </submittedName>
</protein>
<organism evidence="1 2">
    <name type="scientific">Actinoplanes campanulatus</name>
    <dbReference type="NCBI Taxonomy" id="113559"/>
    <lineage>
        <taxon>Bacteria</taxon>
        <taxon>Bacillati</taxon>
        <taxon>Actinomycetota</taxon>
        <taxon>Actinomycetes</taxon>
        <taxon>Micromonosporales</taxon>
        <taxon>Micromonosporaceae</taxon>
        <taxon>Actinoplanes</taxon>
    </lineage>
</organism>
<evidence type="ECO:0000313" key="2">
    <source>
        <dbReference type="Proteomes" id="UP000590749"/>
    </source>
</evidence>
<comment type="caution">
    <text evidence="1">The sequence shown here is derived from an EMBL/GenBank/DDBJ whole genome shotgun (WGS) entry which is preliminary data.</text>
</comment>
<dbReference type="Proteomes" id="UP000590749">
    <property type="component" value="Unassembled WGS sequence"/>
</dbReference>
<evidence type="ECO:0000313" key="1">
    <source>
        <dbReference type="EMBL" id="MBB3097876.1"/>
    </source>
</evidence>
<dbReference type="AlphaFoldDB" id="A0A7W5AKC3"/>
<name>A0A7W5AKC3_9ACTN</name>
<proteinExistence type="predicted"/>
<keyword evidence="2" id="KW-1185">Reference proteome</keyword>